<evidence type="ECO:0000256" key="4">
    <source>
        <dbReference type="ARBA" id="ARBA00023163"/>
    </source>
</evidence>
<keyword evidence="2" id="KW-0805">Transcription regulation</keyword>
<dbReference type="OrthoDB" id="1669699at2"/>
<gene>
    <name evidence="8" type="ORF">FSW04_11335</name>
</gene>
<keyword evidence="4" id="KW-0804">Transcription</keyword>
<dbReference type="GO" id="GO:0000976">
    <property type="term" value="F:transcription cis-regulatory region binding"/>
    <property type="evidence" value="ECO:0007669"/>
    <property type="project" value="TreeGrafter"/>
</dbReference>
<evidence type="ECO:0000256" key="1">
    <source>
        <dbReference type="ARBA" id="ARBA00022491"/>
    </source>
</evidence>
<dbReference type="EMBL" id="CP042430">
    <property type="protein sequence ID" value="QEC48102.1"/>
    <property type="molecule type" value="Genomic_DNA"/>
</dbReference>
<evidence type="ECO:0000259" key="7">
    <source>
        <dbReference type="PROSITE" id="PS50977"/>
    </source>
</evidence>
<dbReference type="InterPro" id="IPR009057">
    <property type="entry name" value="Homeodomain-like_sf"/>
</dbReference>
<dbReference type="Gene3D" id="1.10.357.10">
    <property type="entry name" value="Tetracycline Repressor, domain 2"/>
    <property type="match status" value="1"/>
</dbReference>
<name>A0A5B8U623_9ACTN</name>
<feature type="region of interest" description="Disordered" evidence="6">
    <location>
        <begin position="1"/>
        <end position="31"/>
    </location>
</feature>
<proteinExistence type="predicted"/>
<dbReference type="GO" id="GO:0003700">
    <property type="term" value="F:DNA-binding transcription factor activity"/>
    <property type="evidence" value="ECO:0007669"/>
    <property type="project" value="TreeGrafter"/>
</dbReference>
<dbReference type="Pfam" id="PF00440">
    <property type="entry name" value="TetR_N"/>
    <property type="match status" value="1"/>
</dbReference>
<dbReference type="SUPFAM" id="SSF48498">
    <property type="entry name" value="Tetracyclin repressor-like, C-terminal domain"/>
    <property type="match status" value="1"/>
</dbReference>
<keyword evidence="1" id="KW-0678">Repressor</keyword>
<evidence type="ECO:0000256" key="5">
    <source>
        <dbReference type="PROSITE-ProRule" id="PRU00335"/>
    </source>
</evidence>
<dbReference type="InterPro" id="IPR001647">
    <property type="entry name" value="HTH_TetR"/>
</dbReference>
<dbReference type="PROSITE" id="PS50977">
    <property type="entry name" value="HTH_TETR_2"/>
    <property type="match status" value="1"/>
</dbReference>
<dbReference type="PRINTS" id="PR00455">
    <property type="entry name" value="HTHTETR"/>
</dbReference>
<feature type="DNA-binding region" description="H-T-H motif" evidence="5">
    <location>
        <begin position="96"/>
        <end position="115"/>
    </location>
</feature>
<feature type="domain" description="HTH tetR-type" evidence="7">
    <location>
        <begin position="73"/>
        <end position="133"/>
    </location>
</feature>
<dbReference type="AlphaFoldDB" id="A0A5B8U623"/>
<protein>
    <submittedName>
        <fullName evidence="8">TetR/AcrR family transcriptional regulator</fullName>
    </submittedName>
</protein>
<dbReference type="InterPro" id="IPR036271">
    <property type="entry name" value="Tet_transcr_reg_TetR-rel_C_sf"/>
</dbReference>
<dbReference type="PANTHER" id="PTHR30055">
    <property type="entry name" value="HTH-TYPE TRANSCRIPTIONAL REGULATOR RUTR"/>
    <property type="match status" value="1"/>
</dbReference>
<dbReference type="PANTHER" id="PTHR30055:SF175">
    <property type="entry name" value="HTH-TYPE TRANSCRIPTIONAL REPRESSOR KSTR2"/>
    <property type="match status" value="1"/>
</dbReference>
<dbReference type="Gene3D" id="1.10.10.60">
    <property type="entry name" value="Homeodomain-like"/>
    <property type="match status" value="1"/>
</dbReference>
<evidence type="ECO:0000256" key="2">
    <source>
        <dbReference type="ARBA" id="ARBA00023015"/>
    </source>
</evidence>
<dbReference type="KEGG" id="bsol:FSW04_11335"/>
<organism evidence="8 9">
    <name type="scientific">Baekduia soli</name>
    <dbReference type="NCBI Taxonomy" id="496014"/>
    <lineage>
        <taxon>Bacteria</taxon>
        <taxon>Bacillati</taxon>
        <taxon>Actinomycetota</taxon>
        <taxon>Thermoleophilia</taxon>
        <taxon>Solirubrobacterales</taxon>
        <taxon>Baekduiaceae</taxon>
        <taxon>Baekduia</taxon>
    </lineage>
</organism>
<reference evidence="8 9" key="1">
    <citation type="journal article" date="2018" name="J. Microbiol.">
        <title>Baekduia soli gen. nov., sp. nov., a novel bacterium isolated from the soil of Baekdu Mountain and proposal of a novel family name, Baekduiaceae fam. nov.</title>
        <authorList>
            <person name="An D.S."/>
            <person name="Siddiqi M.Z."/>
            <person name="Kim K.H."/>
            <person name="Yu H.S."/>
            <person name="Im W.T."/>
        </authorList>
    </citation>
    <scope>NUCLEOTIDE SEQUENCE [LARGE SCALE GENOMIC DNA]</scope>
    <source>
        <strain evidence="8 9">BR7-21</strain>
    </source>
</reference>
<evidence type="ECO:0000313" key="9">
    <source>
        <dbReference type="Proteomes" id="UP000321805"/>
    </source>
</evidence>
<dbReference type="Proteomes" id="UP000321805">
    <property type="component" value="Chromosome"/>
</dbReference>
<dbReference type="SUPFAM" id="SSF46689">
    <property type="entry name" value="Homeodomain-like"/>
    <property type="match status" value="1"/>
</dbReference>
<evidence type="ECO:0000313" key="8">
    <source>
        <dbReference type="EMBL" id="QEC48102.1"/>
    </source>
</evidence>
<dbReference type="Pfam" id="PF17932">
    <property type="entry name" value="TetR_C_24"/>
    <property type="match status" value="1"/>
</dbReference>
<keyword evidence="3 5" id="KW-0238">DNA-binding</keyword>
<evidence type="ECO:0000256" key="6">
    <source>
        <dbReference type="SAM" id="MobiDB-lite"/>
    </source>
</evidence>
<dbReference type="InterPro" id="IPR050109">
    <property type="entry name" value="HTH-type_TetR-like_transc_reg"/>
</dbReference>
<sequence length="260" mass="28486">MTGTPPWTCGTLPKPISSSTPNHSLPHGRLGPLYRVRRSTANLDSVLRPRPGGCLSPTDPQRRSARPDTGSATPVRADIIAAATRVFSERGYHAASMSEIAAAVGMRKPSLYHHVRRKEDLLFAIHEQMIDELIAEMMRIVGSSATPAEKVAATLRSAMGFVARHRDGVTVFLAEHRSVGGERWNELVIKRDFYEQMLHRVLTEGREGGAFVDVPPAIAAKALLAMANWGYTWFQPGGPLTAEEVAETFARIALRGLEVR</sequence>
<keyword evidence="9" id="KW-1185">Reference proteome</keyword>
<evidence type="ECO:0000256" key="3">
    <source>
        <dbReference type="ARBA" id="ARBA00023125"/>
    </source>
</evidence>
<accession>A0A5B8U623</accession>
<feature type="region of interest" description="Disordered" evidence="6">
    <location>
        <begin position="45"/>
        <end position="75"/>
    </location>
</feature>
<dbReference type="InterPro" id="IPR041490">
    <property type="entry name" value="KstR2_TetR_C"/>
</dbReference>